<protein>
    <submittedName>
        <fullName evidence="2">Uncharacterized protein</fullName>
    </submittedName>
</protein>
<dbReference type="RefSeq" id="XP_037160818.1">
    <property type="nucleotide sequence ID" value="XM_037312232.1"/>
</dbReference>
<name>A0A8H6FMQ3_9LECA</name>
<sequence length="159" mass="17630">MMTSFPNNSSSLPPATTLHSQTPRQIFVSPFLGWYHAFTEPGLILVVPLAALSCIACIALSRLFTNILDNILTIWANSPPSNQVVLEAGNLRIEFGCTREPVPLDFIAEFVASHRDAVERSFAPVFTREWWWESGNRTRLCYAGLRIVEGGREAIPPSG</sequence>
<dbReference type="AlphaFoldDB" id="A0A8H6FMQ3"/>
<dbReference type="GeneID" id="59291993"/>
<dbReference type="Proteomes" id="UP000578531">
    <property type="component" value="Unassembled WGS sequence"/>
</dbReference>
<comment type="caution">
    <text evidence="2">The sequence shown here is derived from an EMBL/GenBank/DDBJ whole genome shotgun (WGS) entry which is preliminary data.</text>
</comment>
<dbReference type="OrthoDB" id="5395284at2759"/>
<keyword evidence="1" id="KW-0812">Transmembrane</keyword>
<organism evidence="2 3">
    <name type="scientific">Letharia columbiana</name>
    <dbReference type="NCBI Taxonomy" id="112416"/>
    <lineage>
        <taxon>Eukaryota</taxon>
        <taxon>Fungi</taxon>
        <taxon>Dikarya</taxon>
        <taxon>Ascomycota</taxon>
        <taxon>Pezizomycotina</taxon>
        <taxon>Lecanoromycetes</taxon>
        <taxon>OSLEUM clade</taxon>
        <taxon>Lecanoromycetidae</taxon>
        <taxon>Lecanorales</taxon>
        <taxon>Lecanorineae</taxon>
        <taxon>Parmeliaceae</taxon>
        <taxon>Letharia</taxon>
    </lineage>
</organism>
<evidence type="ECO:0000313" key="2">
    <source>
        <dbReference type="EMBL" id="KAF6231386.1"/>
    </source>
</evidence>
<proteinExistence type="predicted"/>
<keyword evidence="3" id="KW-1185">Reference proteome</keyword>
<keyword evidence="1" id="KW-0472">Membrane</keyword>
<feature type="transmembrane region" description="Helical" evidence="1">
    <location>
        <begin position="42"/>
        <end position="64"/>
    </location>
</feature>
<accession>A0A8H6FMQ3</accession>
<reference evidence="2 3" key="1">
    <citation type="journal article" date="2020" name="Genomics">
        <title>Complete, high-quality genomes from long-read metagenomic sequencing of two wolf lichen thalli reveals enigmatic genome architecture.</title>
        <authorList>
            <person name="McKenzie S.K."/>
            <person name="Walston R.F."/>
            <person name="Allen J.L."/>
        </authorList>
    </citation>
    <scope>NUCLEOTIDE SEQUENCE [LARGE SCALE GENOMIC DNA]</scope>
    <source>
        <strain evidence="2">WasteWater2</strain>
    </source>
</reference>
<keyword evidence="1" id="KW-1133">Transmembrane helix</keyword>
<evidence type="ECO:0000256" key="1">
    <source>
        <dbReference type="SAM" id="Phobius"/>
    </source>
</evidence>
<evidence type="ECO:0000313" key="3">
    <source>
        <dbReference type="Proteomes" id="UP000578531"/>
    </source>
</evidence>
<dbReference type="EMBL" id="JACCJC010000057">
    <property type="protein sequence ID" value="KAF6231386.1"/>
    <property type="molecule type" value="Genomic_DNA"/>
</dbReference>
<gene>
    <name evidence="2" type="ORF">HO173_010346</name>
</gene>